<dbReference type="STRING" id="1586287.BBK82_18925"/>
<dbReference type="RefSeq" id="WP_065916187.1">
    <property type="nucleotide sequence ID" value="NZ_CP016793.1"/>
</dbReference>
<reference evidence="1 2" key="1">
    <citation type="submission" date="2016-07" db="EMBL/GenBank/DDBJ databases">
        <title>Complete genome sequence of the Lentzea guizhouensis DHS C013.</title>
        <authorList>
            <person name="Cao C."/>
        </authorList>
    </citation>
    <scope>NUCLEOTIDE SEQUENCE [LARGE SCALE GENOMIC DNA]</scope>
    <source>
        <strain evidence="1 2">DHS C013</strain>
    </source>
</reference>
<accession>A0A1B2HJC3</accession>
<protein>
    <submittedName>
        <fullName evidence="1">Uncharacterized protein</fullName>
    </submittedName>
</protein>
<dbReference type="AlphaFoldDB" id="A0A1B2HJC3"/>
<sequence>MKRWVLVLTERGSDREGKRRRIATLLVALGGLIGSCAVGGVLASDPIGYGVPIWPFANPVDRAENALLAQVEPALRSRLPLPTANAQVLRTTESYGSVFWTLKLRVEGEERCREVAVGPDVKSRRVPC</sequence>
<organism evidence="1 2">
    <name type="scientific">Lentzea guizhouensis</name>
    <dbReference type="NCBI Taxonomy" id="1586287"/>
    <lineage>
        <taxon>Bacteria</taxon>
        <taxon>Bacillati</taxon>
        <taxon>Actinomycetota</taxon>
        <taxon>Actinomycetes</taxon>
        <taxon>Pseudonocardiales</taxon>
        <taxon>Pseudonocardiaceae</taxon>
        <taxon>Lentzea</taxon>
    </lineage>
</organism>
<dbReference type="KEGG" id="led:BBK82_18925"/>
<evidence type="ECO:0000313" key="2">
    <source>
        <dbReference type="Proteomes" id="UP000093053"/>
    </source>
</evidence>
<dbReference type="EMBL" id="CP016793">
    <property type="protein sequence ID" value="ANZ37826.1"/>
    <property type="molecule type" value="Genomic_DNA"/>
</dbReference>
<evidence type="ECO:0000313" key="1">
    <source>
        <dbReference type="EMBL" id="ANZ37826.1"/>
    </source>
</evidence>
<dbReference type="Proteomes" id="UP000093053">
    <property type="component" value="Chromosome"/>
</dbReference>
<gene>
    <name evidence="1" type="ORF">BBK82_18925</name>
</gene>
<proteinExistence type="predicted"/>
<name>A0A1B2HJC3_9PSEU</name>
<dbReference type="OrthoDB" id="3692330at2"/>
<keyword evidence="2" id="KW-1185">Reference proteome</keyword>